<gene>
    <name evidence="2" type="ORF">BBN63_07235</name>
</gene>
<dbReference type="Pfam" id="PF08240">
    <property type="entry name" value="ADH_N"/>
    <property type="match status" value="1"/>
</dbReference>
<dbReference type="InterPro" id="IPR011032">
    <property type="entry name" value="GroES-like_sf"/>
</dbReference>
<dbReference type="PANTHER" id="PTHR43482">
    <property type="entry name" value="PROTEIN AST1-RELATED"/>
    <property type="match status" value="1"/>
</dbReference>
<keyword evidence="3" id="KW-1185">Reference proteome</keyword>
<organism evidence="2 3">
    <name type="scientific">Streptomyces niveus</name>
    <name type="common">Streptomyces spheroides</name>
    <dbReference type="NCBI Taxonomy" id="193462"/>
    <lineage>
        <taxon>Bacteria</taxon>
        <taxon>Bacillati</taxon>
        <taxon>Actinomycetota</taxon>
        <taxon>Actinomycetes</taxon>
        <taxon>Kitasatosporales</taxon>
        <taxon>Streptomycetaceae</taxon>
        <taxon>Streptomyces</taxon>
    </lineage>
</organism>
<dbReference type="Gene3D" id="3.90.180.10">
    <property type="entry name" value="Medium-chain alcohol dehydrogenases, catalytic domain"/>
    <property type="match status" value="1"/>
</dbReference>
<dbReference type="InterPro" id="IPR013154">
    <property type="entry name" value="ADH-like_N"/>
</dbReference>
<feature type="domain" description="Enoyl reductase (ER)" evidence="1">
    <location>
        <begin position="11"/>
        <end position="307"/>
    </location>
</feature>
<protein>
    <submittedName>
        <fullName evidence="2">NADPH:quinone reductase</fullName>
    </submittedName>
</protein>
<dbReference type="AlphaFoldDB" id="A0A1U9QQ05"/>
<dbReference type="EMBL" id="CP018047">
    <property type="protein sequence ID" value="AQU66073.1"/>
    <property type="molecule type" value="Genomic_DNA"/>
</dbReference>
<evidence type="ECO:0000313" key="2">
    <source>
        <dbReference type="EMBL" id="AQU66073.1"/>
    </source>
</evidence>
<proteinExistence type="predicted"/>
<dbReference type="RefSeq" id="WP_078074602.1">
    <property type="nucleotide sequence ID" value="NZ_CP018047.1"/>
</dbReference>
<dbReference type="Pfam" id="PF13602">
    <property type="entry name" value="ADH_zinc_N_2"/>
    <property type="match status" value="1"/>
</dbReference>
<dbReference type="PANTHER" id="PTHR43482:SF1">
    <property type="entry name" value="PROTEIN AST1-RELATED"/>
    <property type="match status" value="1"/>
</dbReference>
<dbReference type="InterPro" id="IPR052585">
    <property type="entry name" value="Lipid_raft_assoc_Zn_ADH"/>
</dbReference>
<reference evidence="2 3" key="1">
    <citation type="submission" date="2016-11" db="EMBL/GenBank/DDBJ databases">
        <title>Complete genome sequence of Streptomyces niveus SCSIO 3406.</title>
        <authorList>
            <person name="Zhu Q."/>
            <person name="Cheng W."/>
            <person name="Song Y."/>
            <person name="Li Q."/>
            <person name="Ju J."/>
        </authorList>
    </citation>
    <scope>NUCLEOTIDE SEQUENCE [LARGE SCALE GENOMIC DNA]</scope>
    <source>
        <strain evidence="2 3">SCSIO 3406</strain>
    </source>
</reference>
<evidence type="ECO:0000313" key="3">
    <source>
        <dbReference type="Proteomes" id="UP000189677"/>
    </source>
</evidence>
<dbReference type="SUPFAM" id="SSF51735">
    <property type="entry name" value="NAD(P)-binding Rossmann-fold domains"/>
    <property type="match status" value="1"/>
</dbReference>
<dbReference type="InterPro" id="IPR020843">
    <property type="entry name" value="ER"/>
</dbReference>
<dbReference type="GO" id="GO:0016491">
    <property type="term" value="F:oxidoreductase activity"/>
    <property type="evidence" value="ECO:0007669"/>
    <property type="project" value="InterPro"/>
</dbReference>
<dbReference type="Proteomes" id="UP000189677">
    <property type="component" value="Chromosome"/>
</dbReference>
<evidence type="ECO:0000259" key="1">
    <source>
        <dbReference type="SMART" id="SM00829"/>
    </source>
</evidence>
<dbReference type="SMART" id="SM00829">
    <property type="entry name" value="PKS_ER"/>
    <property type="match status" value="1"/>
</dbReference>
<name>A0A1U9QQ05_STRNV</name>
<dbReference type="OrthoDB" id="3727682at2"/>
<dbReference type="KEGG" id="snw:BBN63_07235"/>
<dbReference type="SUPFAM" id="SSF50129">
    <property type="entry name" value="GroES-like"/>
    <property type="match status" value="1"/>
</dbReference>
<dbReference type="CDD" id="cd05289">
    <property type="entry name" value="MDR_like_2"/>
    <property type="match status" value="1"/>
</dbReference>
<accession>A0A1U9QQ05</accession>
<dbReference type="Gene3D" id="3.40.50.720">
    <property type="entry name" value="NAD(P)-binding Rossmann-like Domain"/>
    <property type="match status" value="1"/>
</dbReference>
<sequence length="310" mass="31504">MPRAVRYDRYGPVDVLYVADVARPAPAADEVVVEVVAAGLNPGEIGVREGLAHAIWPATFPSGQGSDLAGRVVAVGSAVSTPAIGAEVIGFTNRRAAQADYVAVPADQVTPRPAAVGWDVAGSLFVAGTTAYASVRAVGAEPGETVAVSAAAGGVGSLAVQLLRRQGVRVLAVAGEANHDWLASLGAVPIAYGEGVEGVEERLRAAAPDGVDAFIDAYGGGYVELAMGLGVAPVRINTIIDFPAAKKFGTKSDGNMAAARADVLAELAALIAEGEIGVAVSATYPIEQVQQSYTALAGPHSRGKIVLRMR</sequence>
<dbReference type="InterPro" id="IPR036291">
    <property type="entry name" value="NAD(P)-bd_dom_sf"/>
</dbReference>